<accession>K9VUI4</accession>
<dbReference type="PROSITE" id="PS50943">
    <property type="entry name" value="HTH_CROC1"/>
    <property type="match status" value="1"/>
</dbReference>
<dbReference type="GO" id="GO:0003677">
    <property type="term" value="F:DNA binding"/>
    <property type="evidence" value="ECO:0007669"/>
    <property type="project" value="InterPro"/>
</dbReference>
<feature type="domain" description="HTH cro/C1-type" evidence="1">
    <location>
        <begin position="46"/>
        <end position="92"/>
    </location>
</feature>
<geneLocation type="plasmid" evidence="2 3">
    <name>pOSC7112.03</name>
</geneLocation>
<gene>
    <name evidence="2" type="ORF">Osc7112_6773</name>
</gene>
<dbReference type="InterPro" id="IPR010982">
    <property type="entry name" value="Lambda_DNA-bd_dom_sf"/>
</dbReference>
<proteinExistence type="predicted"/>
<evidence type="ECO:0000313" key="3">
    <source>
        <dbReference type="Proteomes" id="UP000010478"/>
    </source>
</evidence>
<dbReference type="AlphaFoldDB" id="K9VUI4"/>
<dbReference type="Pfam" id="PF01381">
    <property type="entry name" value="HTH_3"/>
    <property type="match status" value="1"/>
</dbReference>
<dbReference type="Proteomes" id="UP000010478">
    <property type="component" value="Plasmid pOSC7112.03"/>
</dbReference>
<evidence type="ECO:0000313" key="2">
    <source>
        <dbReference type="EMBL" id="AFZ10865.1"/>
    </source>
</evidence>
<reference evidence="2 3" key="1">
    <citation type="submission" date="2012-05" db="EMBL/GenBank/DDBJ databases">
        <title>Finished plasmid 3 of genome of Oscillatoria sp. PCC 7112.</title>
        <authorList>
            <consortium name="US DOE Joint Genome Institute"/>
            <person name="Gugger M."/>
            <person name="Coursin T."/>
            <person name="Rippka R."/>
            <person name="Tandeau De Marsac N."/>
            <person name="Huntemann M."/>
            <person name="Wei C.-L."/>
            <person name="Han J."/>
            <person name="Detter J.C."/>
            <person name="Han C."/>
            <person name="Tapia R."/>
            <person name="Davenport K."/>
            <person name="Daligault H."/>
            <person name="Erkkila T."/>
            <person name="Gu W."/>
            <person name="Munk A.C.C."/>
            <person name="Teshima H."/>
            <person name="Xu Y."/>
            <person name="Chain P."/>
            <person name="Chen A."/>
            <person name="Krypides N."/>
            <person name="Mavromatis K."/>
            <person name="Markowitz V."/>
            <person name="Szeto E."/>
            <person name="Ivanova N."/>
            <person name="Mikhailova N."/>
            <person name="Ovchinnikova G."/>
            <person name="Pagani I."/>
            <person name="Pati A."/>
            <person name="Goodwin L."/>
            <person name="Peters L."/>
            <person name="Pitluck S."/>
            <person name="Woyke T."/>
            <person name="Kerfeld C."/>
        </authorList>
    </citation>
    <scope>NUCLEOTIDE SEQUENCE [LARGE SCALE GENOMIC DNA]</scope>
    <source>
        <strain evidence="2 3">PCC 7112</strain>
        <plasmid evidence="2 3">pOSC7112.03</plasmid>
    </source>
</reference>
<evidence type="ECO:0000259" key="1">
    <source>
        <dbReference type="PROSITE" id="PS50943"/>
    </source>
</evidence>
<sequence length="175" mass="19273">MPFSLTHFTSGKIDSFLCILLTSKPFPNPKNRSTATSKDCETISLWSQQQLATAAGIHLQSLGKLERGKTTRLNEKTKKGLAVALNIPEEYLDAVVSGRTVEGLQQKRYCPCCFRANANPEPAWTLPRAKYCLLCGTQLLSNCISCFEPIASFKHKFCPHCGTPYSQSGQKRSAG</sequence>
<keyword evidence="2" id="KW-0614">Plasmid</keyword>
<dbReference type="InterPro" id="IPR001387">
    <property type="entry name" value="Cro/C1-type_HTH"/>
</dbReference>
<dbReference type="SUPFAM" id="SSF47413">
    <property type="entry name" value="lambda repressor-like DNA-binding domains"/>
    <property type="match status" value="1"/>
</dbReference>
<dbReference type="KEGG" id="oni:Osc7112_6773"/>
<dbReference type="HOGENOM" id="CLU_1719070_0_0_3"/>
<dbReference type="Gene3D" id="1.10.260.40">
    <property type="entry name" value="lambda repressor-like DNA-binding domains"/>
    <property type="match status" value="1"/>
</dbReference>
<name>K9VUI4_9CYAN</name>
<dbReference type="EMBL" id="CP003617">
    <property type="protein sequence ID" value="AFZ10865.1"/>
    <property type="molecule type" value="Genomic_DNA"/>
</dbReference>
<dbReference type="CDD" id="cd00093">
    <property type="entry name" value="HTH_XRE"/>
    <property type="match status" value="1"/>
</dbReference>
<dbReference type="PATRIC" id="fig|179408.3.peg.8114"/>
<organism evidence="2 3">
    <name type="scientific">Phormidium nigroviride PCC 7112</name>
    <dbReference type="NCBI Taxonomy" id="179408"/>
    <lineage>
        <taxon>Bacteria</taxon>
        <taxon>Bacillati</taxon>
        <taxon>Cyanobacteriota</taxon>
        <taxon>Cyanophyceae</taxon>
        <taxon>Oscillatoriophycideae</taxon>
        <taxon>Oscillatoriales</taxon>
        <taxon>Oscillatoriaceae</taxon>
        <taxon>Phormidium</taxon>
    </lineage>
</organism>
<protein>
    <submittedName>
        <fullName evidence="2">Helix-turn-helix domain protein</fullName>
    </submittedName>
</protein>
<keyword evidence="3" id="KW-1185">Reference proteome</keyword>